<proteinExistence type="predicted"/>
<reference evidence="1 2" key="1">
    <citation type="submission" date="2022-01" db="EMBL/GenBank/DDBJ databases">
        <authorList>
            <person name="Xiong W."/>
            <person name="Schranz E."/>
        </authorList>
    </citation>
    <scope>NUCLEOTIDE SEQUENCE [LARGE SCALE GENOMIC DNA]</scope>
</reference>
<keyword evidence="2" id="KW-1185">Reference proteome</keyword>
<evidence type="ECO:0000313" key="1">
    <source>
        <dbReference type="EMBL" id="CAH1415024.1"/>
    </source>
</evidence>
<comment type="caution">
    <text evidence="1">The sequence shown here is derived from an EMBL/GenBank/DDBJ whole genome shotgun (WGS) entry which is preliminary data.</text>
</comment>
<protein>
    <submittedName>
        <fullName evidence="1">Uncharacterized protein</fullName>
    </submittedName>
</protein>
<organism evidence="1 2">
    <name type="scientific">Lactuca virosa</name>
    <dbReference type="NCBI Taxonomy" id="75947"/>
    <lineage>
        <taxon>Eukaryota</taxon>
        <taxon>Viridiplantae</taxon>
        <taxon>Streptophyta</taxon>
        <taxon>Embryophyta</taxon>
        <taxon>Tracheophyta</taxon>
        <taxon>Spermatophyta</taxon>
        <taxon>Magnoliopsida</taxon>
        <taxon>eudicotyledons</taxon>
        <taxon>Gunneridae</taxon>
        <taxon>Pentapetalae</taxon>
        <taxon>asterids</taxon>
        <taxon>campanulids</taxon>
        <taxon>Asterales</taxon>
        <taxon>Asteraceae</taxon>
        <taxon>Cichorioideae</taxon>
        <taxon>Cichorieae</taxon>
        <taxon>Lactucinae</taxon>
        <taxon>Lactuca</taxon>
    </lineage>
</organism>
<accession>A0AAU9LT99</accession>
<dbReference type="AlphaFoldDB" id="A0AAU9LT99"/>
<evidence type="ECO:0000313" key="2">
    <source>
        <dbReference type="Proteomes" id="UP001157418"/>
    </source>
</evidence>
<dbReference type="Proteomes" id="UP001157418">
    <property type="component" value="Unassembled WGS sequence"/>
</dbReference>
<dbReference type="EMBL" id="CAKMRJ010000001">
    <property type="protein sequence ID" value="CAH1415024.1"/>
    <property type="molecule type" value="Genomic_DNA"/>
</dbReference>
<gene>
    <name evidence="1" type="ORF">LVIROSA_LOCUS2898</name>
</gene>
<sequence>MPPICCFLLSPRHWNIPDLTCCFIVSEEPDTEVGLEKPLDFTASWDHGSGGALGVKEVRWITFANKPVENDGNWFGSYNYFWCQGFENHRPETFDSCNSVAPNPR</sequence>
<name>A0AAU9LT99_9ASTR</name>